<dbReference type="EMBL" id="VUOB01000041">
    <property type="protein sequence ID" value="KAA2258667.1"/>
    <property type="molecule type" value="Genomic_DNA"/>
</dbReference>
<evidence type="ECO:0000259" key="7">
    <source>
        <dbReference type="Pfam" id="PF04542"/>
    </source>
</evidence>
<reference evidence="8 9" key="1">
    <citation type="submission" date="2019-09" db="EMBL/GenBank/DDBJ databases">
        <title>Goodfellowia gen. nov., a new genus of the Pseudonocardineae related to Actinoalloteichus, containing Goodfellowia coeruleoviolacea gen. nov., comb. nov. gen. nov., comb. nov.</title>
        <authorList>
            <person name="Labeda D."/>
        </authorList>
    </citation>
    <scope>NUCLEOTIDE SEQUENCE [LARGE SCALE GENOMIC DNA]</scope>
    <source>
        <strain evidence="8 9">AN110305</strain>
    </source>
</reference>
<dbReference type="InterPro" id="IPR036388">
    <property type="entry name" value="WH-like_DNA-bd_sf"/>
</dbReference>
<name>A0A5B2X5P1_9PSEU</name>
<evidence type="ECO:0000256" key="1">
    <source>
        <dbReference type="ARBA" id="ARBA00010641"/>
    </source>
</evidence>
<comment type="caution">
    <text evidence="8">The sequence shown here is derived from an EMBL/GenBank/DDBJ whole genome shotgun (WGS) entry which is preliminary data.</text>
</comment>
<dbReference type="SUPFAM" id="SSF88659">
    <property type="entry name" value="Sigma3 and sigma4 domains of RNA polymerase sigma factors"/>
    <property type="match status" value="1"/>
</dbReference>
<feature type="region of interest" description="Disordered" evidence="6">
    <location>
        <begin position="1"/>
        <end position="21"/>
    </location>
</feature>
<dbReference type="GO" id="GO:0016987">
    <property type="term" value="F:sigma factor activity"/>
    <property type="evidence" value="ECO:0007669"/>
    <property type="project" value="UniProtKB-KW"/>
</dbReference>
<dbReference type="NCBIfam" id="TIGR02937">
    <property type="entry name" value="sigma70-ECF"/>
    <property type="match status" value="1"/>
</dbReference>
<dbReference type="PANTHER" id="PTHR43133">
    <property type="entry name" value="RNA POLYMERASE ECF-TYPE SIGMA FACTO"/>
    <property type="match status" value="1"/>
</dbReference>
<dbReference type="InterPro" id="IPR014284">
    <property type="entry name" value="RNA_pol_sigma-70_dom"/>
</dbReference>
<feature type="domain" description="RNA polymerase sigma-70 region 2" evidence="7">
    <location>
        <begin position="103"/>
        <end position="168"/>
    </location>
</feature>
<keyword evidence="4" id="KW-0238">DNA-binding</keyword>
<evidence type="ECO:0000256" key="3">
    <source>
        <dbReference type="ARBA" id="ARBA00023082"/>
    </source>
</evidence>
<evidence type="ECO:0000313" key="8">
    <source>
        <dbReference type="EMBL" id="KAA2258667.1"/>
    </source>
</evidence>
<keyword evidence="9" id="KW-1185">Reference proteome</keyword>
<dbReference type="Proteomes" id="UP000323454">
    <property type="component" value="Unassembled WGS sequence"/>
</dbReference>
<gene>
    <name evidence="8" type="ORF">F0L68_22775</name>
</gene>
<dbReference type="Gene3D" id="1.10.1740.10">
    <property type="match status" value="1"/>
</dbReference>
<dbReference type="PANTHER" id="PTHR43133:SF8">
    <property type="entry name" value="RNA POLYMERASE SIGMA FACTOR HI_1459-RELATED"/>
    <property type="match status" value="1"/>
</dbReference>
<evidence type="ECO:0000256" key="6">
    <source>
        <dbReference type="SAM" id="MobiDB-lite"/>
    </source>
</evidence>
<dbReference type="InterPro" id="IPR007627">
    <property type="entry name" value="RNA_pol_sigma70_r2"/>
</dbReference>
<dbReference type="Pfam" id="PF04542">
    <property type="entry name" value="Sigma70_r2"/>
    <property type="match status" value="1"/>
</dbReference>
<keyword evidence="3" id="KW-0731">Sigma factor</keyword>
<accession>A0A5B2X5P1</accession>
<dbReference type="OrthoDB" id="265863at2"/>
<protein>
    <submittedName>
        <fullName evidence="8">Sigma-70 family RNA polymerase sigma factor</fullName>
    </submittedName>
</protein>
<organism evidence="8 9">
    <name type="scientific">Solihabitans fulvus</name>
    <dbReference type="NCBI Taxonomy" id="1892852"/>
    <lineage>
        <taxon>Bacteria</taxon>
        <taxon>Bacillati</taxon>
        <taxon>Actinomycetota</taxon>
        <taxon>Actinomycetes</taxon>
        <taxon>Pseudonocardiales</taxon>
        <taxon>Pseudonocardiaceae</taxon>
        <taxon>Solihabitans</taxon>
    </lineage>
</organism>
<dbReference type="SUPFAM" id="SSF88946">
    <property type="entry name" value="Sigma2 domain of RNA polymerase sigma factors"/>
    <property type="match status" value="1"/>
</dbReference>
<dbReference type="InterPro" id="IPR039425">
    <property type="entry name" value="RNA_pol_sigma-70-like"/>
</dbReference>
<comment type="similarity">
    <text evidence="1">Belongs to the sigma-70 factor family. ECF subfamily.</text>
</comment>
<dbReference type="AlphaFoldDB" id="A0A5B2X5P1"/>
<dbReference type="Gene3D" id="1.10.10.10">
    <property type="entry name" value="Winged helix-like DNA-binding domain superfamily/Winged helix DNA-binding domain"/>
    <property type="match status" value="1"/>
</dbReference>
<proteinExistence type="inferred from homology"/>
<evidence type="ECO:0000313" key="9">
    <source>
        <dbReference type="Proteomes" id="UP000323454"/>
    </source>
</evidence>
<reference evidence="8 9" key="2">
    <citation type="submission" date="2019-09" db="EMBL/GenBank/DDBJ databases">
        <authorList>
            <person name="Jin C."/>
        </authorList>
    </citation>
    <scope>NUCLEOTIDE SEQUENCE [LARGE SCALE GENOMIC DNA]</scope>
    <source>
        <strain evidence="8 9">AN110305</strain>
    </source>
</reference>
<dbReference type="InterPro" id="IPR013324">
    <property type="entry name" value="RNA_pol_sigma_r3/r4-like"/>
</dbReference>
<evidence type="ECO:0000256" key="4">
    <source>
        <dbReference type="ARBA" id="ARBA00023125"/>
    </source>
</evidence>
<sequence length="264" mass="29332">MTANGSHDRSAEPGDLTGRLDELRDALREAIQEEPAPDGVGVAAILAEARAEDPPSRTTGRRTRPAPVATGAPRPWEGLIGPDRHAACLRAARDGDRRALDVLVAELTPLVWHVARGNSVGKEAAEDVVQTVWLALLRHLDRLVEPRALVGWLITTTRREAQRSRRAGRAQLPLSQEVAEQLTSEEWLPEPQALMEDRDRMLWAAFVQLPQRCQELLRLTVLAGRVEYRSVADALNMPRGSIGPTRGRCLRTLRDRLEGEEGWR</sequence>
<evidence type="ECO:0000256" key="5">
    <source>
        <dbReference type="ARBA" id="ARBA00023163"/>
    </source>
</evidence>
<dbReference type="GO" id="GO:0006352">
    <property type="term" value="P:DNA-templated transcription initiation"/>
    <property type="evidence" value="ECO:0007669"/>
    <property type="project" value="InterPro"/>
</dbReference>
<dbReference type="GO" id="GO:0003677">
    <property type="term" value="F:DNA binding"/>
    <property type="evidence" value="ECO:0007669"/>
    <property type="project" value="UniProtKB-KW"/>
</dbReference>
<dbReference type="InterPro" id="IPR013325">
    <property type="entry name" value="RNA_pol_sigma_r2"/>
</dbReference>
<keyword evidence="2" id="KW-0805">Transcription regulation</keyword>
<feature type="region of interest" description="Disordered" evidence="6">
    <location>
        <begin position="49"/>
        <end position="79"/>
    </location>
</feature>
<evidence type="ECO:0000256" key="2">
    <source>
        <dbReference type="ARBA" id="ARBA00023015"/>
    </source>
</evidence>
<keyword evidence="5" id="KW-0804">Transcription</keyword>